<dbReference type="AlphaFoldDB" id="A0AA39Z9B8"/>
<reference evidence="1" key="1">
    <citation type="submission" date="2023-06" db="EMBL/GenBank/DDBJ databases">
        <title>Genome-scale phylogeny and comparative genomics of the fungal order Sordariales.</title>
        <authorList>
            <consortium name="Lawrence Berkeley National Laboratory"/>
            <person name="Hensen N."/>
            <person name="Bonometti L."/>
            <person name="Westerberg I."/>
            <person name="Brannstrom I.O."/>
            <person name="Guillou S."/>
            <person name="Cros-Aarteil S."/>
            <person name="Calhoun S."/>
            <person name="Haridas S."/>
            <person name="Kuo A."/>
            <person name="Mondo S."/>
            <person name="Pangilinan J."/>
            <person name="Riley R."/>
            <person name="Labutti K."/>
            <person name="Andreopoulos B."/>
            <person name="Lipzen A."/>
            <person name="Chen C."/>
            <person name="Yanf M."/>
            <person name="Daum C."/>
            <person name="Ng V."/>
            <person name="Clum A."/>
            <person name="Steindorff A."/>
            <person name="Ohm R."/>
            <person name="Martin F."/>
            <person name="Silar P."/>
            <person name="Natvig D."/>
            <person name="Lalanne C."/>
            <person name="Gautier V."/>
            <person name="Ament-Velasquez S.L."/>
            <person name="Kruys A."/>
            <person name="Hutchinson M.I."/>
            <person name="Powell A.J."/>
            <person name="Barry K."/>
            <person name="Miller A.N."/>
            <person name="Grigoriev I.V."/>
            <person name="Debuchy R."/>
            <person name="Gladieux P."/>
            <person name="Thoren M.H."/>
            <person name="Johannesson H."/>
        </authorList>
    </citation>
    <scope>NUCLEOTIDE SEQUENCE</scope>
    <source>
        <strain evidence="1">CBS 307.81</strain>
    </source>
</reference>
<keyword evidence="2" id="KW-1185">Reference proteome</keyword>
<evidence type="ECO:0000313" key="1">
    <source>
        <dbReference type="EMBL" id="KAK0666691.1"/>
    </source>
</evidence>
<proteinExistence type="predicted"/>
<evidence type="ECO:0008006" key="3">
    <source>
        <dbReference type="Google" id="ProtNLM"/>
    </source>
</evidence>
<gene>
    <name evidence="1" type="ORF">QBC41DRAFT_397663</name>
</gene>
<dbReference type="EMBL" id="JAULSY010000084">
    <property type="protein sequence ID" value="KAK0666691.1"/>
    <property type="molecule type" value="Genomic_DNA"/>
</dbReference>
<sequence length="416" mass="47490">MATSPAPPCNNNSGRPYLLGLPVEIYTIIGTYLTQPQAMDVSLTCHALRAVFRPSAWRAILVRGEPGELHPRLCALVDRIKREVEEEQNGTLPYESLARHVKSLKVSLPYHYGPLDGWSSYYHSGFRSNLSDQLGICDRLMELISLLGQIRELDLDLTDMHGWQVHHMIKLLWASAPGILSQVRRVKLVSGRSRPRDLALHQYLNMAFCTVLGPKADDLECTGHFMPLYLWYGPPRTGLQSAFDTLNAFTNPRPDGTPSRSLRHLRLGNMWNCDETLSTCQVLEWVVGPHKNTIETIFLKPMGSFFPVQDMARWKTRRQAVDNIVNALSDMPRLRRIAFPALELVRINDMGEGAFQFAKAITEDVMKRLPHVEYLVIYTRAWTWGVMESYRAEGKICFDFGFGYSRISEKFLQTQY</sequence>
<accession>A0AA39Z9B8</accession>
<organism evidence="1 2">
    <name type="scientific">Cercophora samala</name>
    <dbReference type="NCBI Taxonomy" id="330535"/>
    <lineage>
        <taxon>Eukaryota</taxon>
        <taxon>Fungi</taxon>
        <taxon>Dikarya</taxon>
        <taxon>Ascomycota</taxon>
        <taxon>Pezizomycotina</taxon>
        <taxon>Sordariomycetes</taxon>
        <taxon>Sordariomycetidae</taxon>
        <taxon>Sordariales</taxon>
        <taxon>Lasiosphaeriaceae</taxon>
        <taxon>Cercophora</taxon>
    </lineage>
</organism>
<dbReference type="Proteomes" id="UP001174997">
    <property type="component" value="Unassembled WGS sequence"/>
</dbReference>
<protein>
    <recommendedName>
        <fullName evidence="3">F-box domain-containing protein</fullName>
    </recommendedName>
</protein>
<name>A0AA39Z9B8_9PEZI</name>
<evidence type="ECO:0000313" key="2">
    <source>
        <dbReference type="Proteomes" id="UP001174997"/>
    </source>
</evidence>
<comment type="caution">
    <text evidence="1">The sequence shown here is derived from an EMBL/GenBank/DDBJ whole genome shotgun (WGS) entry which is preliminary data.</text>
</comment>